<dbReference type="NCBIfam" id="TIGR00374">
    <property type="entry name" value="flippase-like domain"/>
    <property type="match status" value="1"/>
</dbReference>
<sequence>MNKLKNKILFTLSFSLIILVILILFTVNQQTWQVLKNLNWIYIVISSGIMGFVWFANGFKLKVLAKGVDVKLPLLAAIEIGLVGSFFANITPSGVGGQPFKVVALAKSNVSSGRASAIVIVELILRLVFFIFSLPLVFFKLRSLFVSYINGKLLILGVTIFILGLLVVIYLLLYHPRNLVLICFWLLNRSLIKKIVDEQKIYAWKRELAREIRIFYQALWRYLKVSKWELVFSFILTVLSWSAQFIVIYFIIRSLNLQMNLGSLILIQLLIYTAAIFIPIPGGSGVEVILASLLQQSLPVSVLGIVVGGWRFFTYYSYLIVGGIISFKVFNLDKEVSQ</sequence>
<keyword evidence="6" id="KW-0046">Antibiotic resistance</keyword>
<dbReference type="OrthoDB" id="9810654at2"/>
<organism evidence="7 8">
    <name type="scientific">Halobacteroides halobius (strain ATCC 35273 / DSM 5150 / MD-1)</name>
    <dbReference type="NCBI Taxonomy" id="748449"/>
    <lineage>
        <taxon>Bacteria</taxon>
        <taxon>Bacillati</taxon>
        <taxon>Bacillota</taxon>
        <taxon>Clostridia</taxon>
        <taxon>Halanaerobiales</taxon>
        <taxon>Halobacteroidaceae</taxon>
        <taxon>Halobacteroides</taxon>
    </lineage>
</organism>
<feature type="transmembrane region" description="Helical" evidence="6">
    <location>
        <begin position="313"/>
        <end position="330"/>
    </location>
</feature>
<evidence type="ECO:0000256" key="3">
    <source>
        <dbReference type="ARBA" id="ARBA00022692"/>
    </source>
</evidence>
<keyword evidence="3 6" id="KW-0812">Transmembrane</keyword>
<evidence type="ECO:0000313" key="7">
    <source>
        <dbReference type="EMBL" id="AGB42171.1"/>
    </source>
</evidence>
<feature type="transmembrane region" description="Helical" evidence="6">
    <location>
        <begin position="72"/>
        <end position="95"/>
    </location>
</feature>
<dbReference type="KEGG" id="hhl:Halha_2297"/>
<evidence type="ECO:0000256" key="1">
    <source>
        <dbReference type="ARBA" id="ARBA00004651"/>
    </source>
</evidence>
<dbReference type="EMBL" id="CP003359">
    <property type="protein sequence ID" value="AGB42171.1"/>
    <property type="molecule type" value="Genomic_DNA"/>
</dbReference>
<comment type="subcellular location">
    <subcellularLocation>
        <location evidence="1 6">Cell membrane</location>
        <topology evidence="1 6">Multi-pass membrane protein</topology>
    </subcellularLocation>
</comment>
<dbReference type="HOGENOM" id="CLU_039146_1_0_9"/>
<keyword evidence="5 6" id="KW-0472">Membrane</keyword>
<dbReference type="STRING" id="748449.Halha_2297"/>
<feature type="transmembrane region" description="Helical" evidence="6">
    <location>
        <begin position="7"/>
        <end position="27"/>
    </location>
</feature>
<evidence type="ECO:0000256" key="4">
    <source>
        <dbReference type="ARBA" id="ARBA00022989"/>
    </source>
</evidence>
<comment type="similarity">
    <text evidence="6">Belongs to the LPG synthase family.</text>
</comment>
<dbReference type="PANTHER" id="PTHR37693:SF1">
    <property type="entry name" value="INTEGRAL MEMBRANE PROTEIN"/>
    <property type="match status" value="1"/>
</dbReference>
<keyword evidence="6" id="KW-0443">Lipid metabolism</keyword>
<accession>L0KAY0</accession>
<dbReference type="GO" id="GO:0046677">
    <property type="term" value="P:response to antibiotic"/>
    <property type="evidence" value="ECO:0007669"/>
    <property type="project" value="UniProtKB-KW"/>
</dbReference>
<dbReference type="RefSeq" id="WP_015327885.1">
    <property type="nucleotide sequence ID" value="NC_019978.1"/>
</dbReference>
<gene>
    <name evidence="6" type="primary">mprF</name>
    <name evidence="7" type="ordered locus">Halha_2297</name>
</gene>
<evidence type="ECO:0000256" key="5">
    <source>
        <dbReference type="ARBA" id="ARBA00023136"/>
    </source>
</evidence>
<feature type="transmembrane region" description="Helical" evidence="6">
    <location>
        <begin position="115"/>
        <end position="141"/>
    </location>
</feature>
<dbReference type="Proteomes" id="UP000010880">
    <property type="component" value="Chromosome"/>
</dbReference>
<dbReference type="GO" id="GO:0050071">
    <property type="term" value="F:phosphatidylglycerol lysyltransferase activity"/>
    <property type="evidence" value="ECO:0007669"/>
    <property type="project" value="UniProtKB-EC"/>
</dbReference>
<proteinExistence type="inferred from homology"/>
<dbReference type="InterPro" id="IPR022791">
    <property type="entry name" value="L-PG_synthase/AglD"/>
</dbReference>
<comment type="function">
    <text evidence="6">Catalyzes the transfer of a lysyl group from L-lysyl-tRNA(Lys) to membrane-bound phosphatidylglycerol (PG), which produces lysylphosphatidylglycerol (LPG), a major component of the bacterial membrane with a positive net charge. LPG synthesis contributes to bacterial virulence as it is involved in the resistance mechanism against cationic antimicrobial peptides (CAMP) produces by the host's immune system (defensins, cathelicidins) and by the competing microorganisms.</text>
</comment>
<feature type="transmembrane region" description="Helical" evidence="6">
    <location>
        <begin position="39"/>
        <end position="60"/>
    </location>
</feature>
<dbReference type="eggNOG" id="COG0392">
    <property type="taxonomic scope" value="Bacteria"/>
</dbReference>
<name>L0KAY0_HALHC</name>
<keyword evidence="2" id="KW-1003">Cell membrane</keyword>
<feature type="transmembrane region" description="Helical" evidence="6">
    <location>
        <begin position="230"/>
        <end position="252"/>
    </location>
</feature>
<reference evidence="8" key="1">
    <citation type="submission" date="2012-02" db="EMBL/GenBank/DDBJ databases">
        <title>The complete genome of Halobacteroides halobius DSM 5150.</title>
        <authorList>
            <person name="Lucas S."/>
            <person name="Copeland A."/>
            <person name="Lapidus A."/>
            <person name="Glavina del Rio T."/>
            <person name="Dalin E."/>
            <person name="Tice H."/>
            <person name="Bruce D."/>
            <person name="Goodwin L."/>
            <person name="Pitluck S."/>
            <person name="Peters L."/>
            <person name="Mikhailova N."/>
            <person name="Gu W."/>
            <person name="Kyrpides N."/>
            <person name="Mavromatis K."/>
            <person name="Ivanova N."/>
            <person name="Brettin T."/>
            <person name="Detter J.C."/>
            <person name="Han C."/>
            <person name="Larimer F."/>
            <person name="Land M."/>
            <person name="Hauser L."/>
            <person name="Markowitz V."/>
            <person name="Cheng J.-F."/>
            <person name="Hugenholtz P."/>
            <person name="Woyke T."/>
            <person name="Wu D."/>
            <person name="Tindall B."/>
            <person name="Pomrenke H."/>
            <person name="Brambilla E."/>
            <person name="Klenk H.-P."/>
            <person name="Eisen J.A."/>
        </authorList>
    </citation>
    <scope>NUCLEOTIDE SEQUENCE [LARGE SCALE GENOMIC DNA]</scope>
    <source>
        <strain evidence="8">ATCC 35273 / DSM 5150 / MD-1</strain>
    </source>
</reference>
<dbReference type="PANTHER" id="PTHR37693">
    <property type="entry name" value="PHOSPHATIDYLGLYCEROL LYSYLTRANSFERASE"/>
    <property type="match status" value="1"/>
</dbReference>
<keyword evidence="8" id="KW-1185">Reference proteome</keyword>
<dbReference type="Pfam" id="PF03706">
    <property type="entry name" value="LPG_synthase_TM"/>
    <property type="match status" value="1"/>
</dbReference>
<dbReference type="GO" id="GO:0006629">
    <property type="term" value="P:lipid metabolic process"/>
    <property type="evidence" value="ECO:0007669"/>
    <property type="project" value="UniProtKB-KW"/>
</dbReference>
<evidence type="ECO:0000256" key="2">
    <source>
        <dbReference type="ARBA" id="ARBA00022475"/>
    </source>
</evidence>
<keyword evidence="6" id="KW-0808">Transferase</keyword>
<keyword evidence="4 6" id="KW-1133">Transmembrane helix</keyword>
<feature type="transmembrane region" description="Helical" evidence="6">
    <location>
        <begin position="153"/>
        <end position="173"/>
    </location>
</feature>
<dbReference type="GO" id="GO:0005886">
    <property type="term" value="C:plasma membrane"/>
    <property type="evidence" value="ECO:0007669"/>
    <property type="project" value="UniProtKB-SubCell"/>
</dbReference>
<feature type="transmembrane region" description="Helical" evidence="6">
    <location>
        <begin position="264"/>
        <end position="281"/>
    </location>
</feature>
<dbReference type="EC" id="2.3.2.3" evidence="6"/>
<comment type="catalytic activity">
    <reaction evidence="6">
        <text>L-lysyl-tRNA(Lys) + a 1,2-diacyl-sn-glycero-3-phospho-(1'-sn-glycerol) = a 1,2-diacyl-sn-glycero-3-phospho-1'-(3'-O-L-lysyl)-sn-glycerol + tRNA(Lys)</text>
        <dbReference type="Rhea" id="RHEA:10668"/>
        <dbReference type="Rhea" id="RHEA-COMP:9696"/>
        <dbReference type="Rhea" id="RHEA-COMP:9697"/>
        <dbReference type="ChEBI" id="CHEBI:64716"/>
        <dbReference type="ChEBI" id="CHEBI:75792"/>
        <dbReference type="ChEBI" id="CHEBI:78442"/>
        <dbReference type="ChEBI" id="CHEBI:78529"/>
        <dbReference type="EC" id="2.3.2.3"/>
    </reaction>
</comment>
<dbReference type="AlphaFoldDB" id="L0KAY0"/>
<protein>
    <recommendedName>
        <fullName evidence="6">Phosphatidylglycerol lysyltransferase</fullName>
        <ecNumber evidence="6">2.3.2.3</ecNumber>
    </recommendedName>
    <alternativeName>
        <fullName evidence="6">Lysylphosphatidylglycerol synthase</fullName>
    </alternativeName>
</protein>
<evidence type="ECO:0000313" key="8">
    <source>
        <dbReference type="Proteomes" id="UP000010880"/>
    </source>
</evidence>
<evidence type="ECO:0000256" key="6">
    <source>
        <dbReference type="RuleBase" id="RU363042"/>
    </source>
</evidence>